<keyword evidence="4" id="KW-1185">Reference proteome</keyword>
<feature type="domain" description="Heterokaryon incompatibility" evidence="2">
    <location>
        <begin position="251"/>
        <end position="405"/>
    </location>
</feature>
<dbReference type="EMBL" id="JAFEKC020000022">
    <property type="protein sequence ID" value="KAK0507759.1"/>
    <property type="molecule type" value="Genomic_DNA"/>
</dbReference>
<name>A0AA39QST7_9LECA</name>
<sequence length="767" mass="88272">MSVDRPSWSNATMSEAAEKDEPRDNHRGNLLDDSTVKLLRKMFRAIEHEVVHADELCSICSVTVFQDRLLLSLQSSGDSCFRQNFAKIFHRSRYCWFCRFLCRVVAQASLHKHFTRCLKENMPLQVSCGRWESKLLLSVNTTTPTVSYEIDIDSRNAEIEDEAFVDLRYHSQMTCHSLLTPPSTRFQRLLSDTVEQRTHLFKEIGRWLSFCESRHSKCSQRASAFPSRDDSFRLIDVKNRTLCQPAVECTYVALSYVWGKEPFSRTCESDDGPILLSDLIKQINRDLRLPQCLPQTIEDAITVTENLGQQYLWVDLICINQFDPPQIRKAITTMDKIYVSAFLTICVIDGSDMFSGIPGINVSLCARFQVVADTEETRYMFTSFQRTSDVLADSDWATRAWTFQEGELSTRRLCFAEGGIFLICREEIFHDLLEFDRSDERVKCNLDTGNIHYLALGFDLDMQCWNFDIYARMVASYSRRSMMSPSDACDAMAGALHRMSKNLNTSFVAALPAHDLFSALLWLNHDNSFSVRTEGRRRPGFSTWSWLGWEGPIEYWFWLQESSHSSLASKCTLSLVDRHEDVLYHDAVKINSSAYAAFESRAQDTHNAILKLTTTIARFRVSYVELPQNKRSAEHRWLLLDRYNQRVDRGDTYHQDDNYYGGLFRSFCSIHLHSSTSDELTKANAKEVEFVLLQHWSSTASRHAPEKIASFVHRDEIPKHNRQFEDTIWTMAIRRTSSGLGERLNLVSIPAKAWFAAEPQPAVVHIA</sequence>
<protein>
    <recommendedName>
        <fullName evidence="2">Heterokaryon incompatibility domain-containing protein</fullName>
    </recommendedName>
</protein>
<dbReference type="AlphaFoldDB" id="A0AA39QST7"/>
<dbReference type="PANTHER" id="PTHR33112">
    <property type="entry name" value="DOMAIN PROTEIN, PUTATIVE-RELATED"/>
    <property type="match status" value="1"/>
</dbReference>
<evidence type="ECO:0000313" key="4">
    <source>
        <dbReference type="Proteomes" id="UP001166286"/>
    </source>
</evidence>
<feature type="compositionally biased region" description="Basic and acidic residues" evidence="1">
    <location>
        <begin position="16"/>
        <end position="29"/>
    </location>
</feature>
<evidence type="ECO:0000256" key="1">
    <source>
        <dbReference type="SAM" id="MobiDB-lite"/>
    </source>
</evidence>
<evidence type="ECO:0000259" key="2">
    <source>
        <dbReference type="Pfam" id="PF06985"/>
    </source>
</evidence>
<comment type="caution">
    <text evidence="3">The sequence shown here is derived from an EMBL/GenBank/DDBJ whole genome shotgun (WGS) entry which is preliminary data.</text>
</comment>
<proteinExistence type="predicted"/>
<gene>
    <name evidence="3" type="ORF">JMJ35_009648</name>
</gene>
<dbReference type="Proteomes" id="UP001166286">
    <property type="component" value="Unassembled WGS sequence"/>
</dbReference>
<evidence type="ECO:0000313" key="3">
    <source>
        <dbReference type="EMBL" id="KAK0507759.1"/>
    </source>
</evidence>
<dbReference type="InterPro" id="IPR010730">
    <property type="entry name" value="HET"/>
</dbReference>
<dbReference type="Pfam" id="PF06985">
    <property type="entry name" value="HET"/>
    <property type="match status" value="1"/>
</dbReference>
<reference evidence="3" key="1">
    <citation type="submission" date="2023-03" db="EMBL/GenBank/DDBJ databases">
        <title>Complete genome of Cladonia borealis.</title>
        <authorList>
            <person name="Park H."/>
        </authorList>
    </citation>
    <scope>NUCLEOTIDE SEQUENCE</scope>
    <source>
        <strain evidence="3">ANT050790</strain>
    </source>
</reference>
<organism evidence="3 4">
    <name type="scientific">Cladonia borealis</name>
    <dbReference type="NCBI Taxonomy" id="184061"/>
    <lineage>
        <taxon>Eukaryota</taxon>
        <taxon>Fungi</taxon>
        <taxon>Dikarya</taxon>
        <taxon>Ascomycota</taxon>
        <taxon>Pezizomycotina</taxon>
        <taxon>Lecanoromycetes</taxon>
        <taxon>OSLEUM clade</taxon>
        <taxon>Lecanoromycetidae</taxon>
        <taxon>Lecanorales</taxon>
        <taxon>Lecanorineae</taxon>
        <taxon>Cladoniaceae</taxon>
        <taxon>Cladonia</taxon>
    </lineage>
</organism>
<accession>A0AA39QST7</accession>
<feature type="region of interest" description="Disordered" evidence="1">
    <location>
        <begin position="1"/>
        <end position="29"/>
    </location>
</feature>
<dbReference type="PANTHER" id="PTHR33112:SF12">
    <property type="entry name" value="HETEROKARYON INCOMPATIBILITY DOMAIN-CONTAINING PROTEIN"/>
    <property type="match status" value="1"/>
</dbReference>